<organism evidence="1 2">
    <name type="scientific">Entomophthora muscae</name>
    <dbReference type="NCBI Taxonomy" id="34485"/>
    <lineage>
        <taxon>Eukaryota</taxon>
        <taxon>Fungi</taxon>
        <taxon>Fungi incertae sedis</taxon>
        <taxon>Zoopagomycota</taxon>
        <taxon>Entomophthoromycotina</taxon>
        <taxon>Entomophthoromycetes</taxon>
        <taxon>Entomophthorales</taxon>
        <taxon>Entomophthoraceae</taxon>
        <taxon>Entomophthora</taxon>
    </lineage>
</organism>
<accession>A0ACC2S225</accession>
<gene>
    <name evidence="1" type="ORF">DSO57_1035093</name>
</gene>
<evidence type="ECO:0000313" key="2">
    <source>
        <dbReference type="Proteomes" id="UP001165960"/>
    </source>
</evidence>
<protein>
    <submittedName>
        <fullName evidence="1">Uncharacterized protein</fullName>
    </submittedName>
</protein>
<sequence length="67" mass="7278">MYVIPPKVPEDKASEDVKFELTVDFKCDENQVEGHLVTYTFTVVNSASVISLVSSAIVVAASSFLVL</sequence>
<dbReference type="Proteomes" id="UP001165960">
    <property type="component" value="Unassembled WGS sequence"/>
</dbReference>
<evidence type="ECO:0000313" key="1">
    <source>
        <dbReference type="EMBL" id="KAJ9056256.1"/>
    </source>
</evidence>
<proteinExistence type="predicted"/>
<keyword evidence="2" id="KW-1185">Reference proteome</keyword>
<dbReference type="EMBL" id="QTSX02005983">
    <property type="protein sequence ID" value="KAJ9056256.1"/>
    <property type="molecule type" value="Genomic_DNA"/>
</dbReference>
<reference evidence="1" key="1">
    <citation type="submission" date="2022-04" db="EMBL/GenBank/DDBJ databases">
        <title>Genome of the entomopathogenic fungus Entomophthora muscae.</title>
        <authorList>
            <person name="Elya C."/>
            <person name="Lovett B.R."/>
            <person name="Lee E."/>
            <person name="Macias A.M."/>
            <person name="Hajek A.E."/>
            <person name="De Bivort B.L."/>
            <person name="Kasson M.T."/>
            <person name="De Fine Licht H.H."/>
            <person name="Stajich J.E."/>
        </authorList>
    </citation>
    <scope>NUCLEOTIDE SEQUENCE</scope>
    <source>
        <strain evidence="1">Berkeley</strain>
    </source>
</reference>
<comment type="caution">
    <text evidence="1">The sequence shown here is derived from an EMBL/GenBank/DDBJ whole genome shotgun (WGS) entry which is preliminary data.</text>
</comment>
<name>A0ACC2S225_9FUNG</name>